<evidence type="ECO:0000313" key="1">
    <source>
        <dbReference type="EMBL" id="MPN64479.1"/>
    </source>
</evidence>
<proteinExistence type="predicted"/>
<gene>
    <name evidence="1" type="ORF">SDC9_212254</name>
</gene>
<reference evidence="1" key="1">
    <citation type="submission" date="2019-08" db="EMBL/GenBank/DDBJ databases">
        <authorList>
            <person name="Kucharzyk K."/>
            <person name="Murdoch R.W."/>
            <person name="Higgins S."/>
            <person name="Loffler F."/>
        </authorList>
    </citation>
    <scope>NUCLEOTIDE SEQUENCE</scope>
</reference>
<organism evidence="1">
    <name type="scientific">bioreactor metagenome</name>
    <dbReference type="NCBI Taxonomy" id="1076179"/>
    <lineage>
        <taxon>unclassified sequences</taxon>
        <taxon>metagenomes</taxon>
        <taxon>ecological metagenomes</taxon>
    </lineage>
</organism>
<dbReference type="EMBL" id="VSSQ01145406">
    <property type="protein sequence ID" value="MPN64479.1"/>
    <property type="molecule type" value="Genomic_DNA"/>
</dbReference>
<sequence length="52" mass="5903">MVNLVGINSGTTTVNQHIEQRIVLRTINHIRFEILGTQVATGIQQSRMRTKQ</sequence>
<accession>A0A645JNY9</accession>
<protein>
    <submittedName>
        <fullName evidence="1">Uncharacterized protein</fullName>
    </submittedName>
</protein>
<dbReference type="AlphaFoldDB" id="A0A645JNY9"/>
<comment type="caution">
    <text evidence="1">The sequence shown here is derived from an EMBL/GenBank/DDBJ whole genome shotgun (WGS) entry which is preliminary data.</text>
</comment>
<name>A0A645JNY9_9ZZZZ</name>